<evidence type="ECO:0000313" key="3">
    <source>
        <dbReference type="Proteomes" id="UP001270362"/>
    </source>
</evidence>
<dbReference type="AlphaFoldDB" id="A0AAE1CFL3"/>
<comment type="caution">
    <text evidence="2">The sequence shown here is derived from an EMBL/GenBank/DDBJ whole genome shotgun (WGS) entry which is preliminary data.</text>
</comment>
<dbReference type="Proteomes" id="UP001270362">
    <property type="component" value="Unassembled WGS sequence"/>
</dbReference>
<proteinExistence type="predicted"/>
<feature type="region of interest" description="Disordered" evidence="1">
    <location>
        <begin position="109"/>
        <end position="175"/>
    </location>
</feature>
<feature type="compositionally biased region" description="Polar residues" evidence="1">
    <location>
        <begin position="163"/>
        <end position="172"/>
    </location>
</feature>
<organism evidence="2 3">
    <name type="scientific">Podospora appendiculata</name>
    <dbReference type="NCBI Taxonomy" id="314037"/>
    <lineage>
        <taxon>Eukaryota</taxon>
        <taxon>Fungi</taxon>
        <taxon>Dikarya</taxon>
        <taxon>Ascomycota</taxon>
        <taxon>Pezizomycotina</taxon>
        <taxon>Sordariomycetes</taxon>
        <taxon>Sordariomycetidae</taxon>
        <taxon>Sordariales</taxon>
        <taxon>Podosporaceae</taxon>
        <taxon>Podospora</taxon>
    </lineage>
</organism>
<gene>
    <name evidence="2" type="ORF">B0T22DRAFT_15468</name>
</gene>
<name>A0AAE1CFL3_9PEZI</name>
<evidence type="ECO:0000256" key="1">
    <source>
        <dbReference type="SAM" id="MobiDB-lite"/>
    </source>
</evidence>
<accession>A0AAE1CFL3</accession>
<evidence type="ECO:0000313" key="2">
    <source>
        <dbReference type="EMBL" id="KAK3692499.1"/>
    </source>
</evidence>
<keyword evidence="3" id="KW-1185">Reference proteome</keyword>
<dbReference type="EMBL" id="JAULSO010000001">
    <property type="protein sequence ID" value="KAK3692499.1"/>
    <property type="molecule type" value="Genomic_DNA"/>
</dbReference>
<sequence>MTSWYPSCDFEVNSQLTFHSTEIRIPIDNIVTTAAMIDLRGANKYVETALGALETALQPDPEARRRRTMVVITNPGDFDMDRFGSDYAKELASLYIANCKKLIDEHNRAVQQQPPTTPLTPTKRASKSSTLGANPTPTSSSTAVKSPSNIDHAPKEQTKRPAPQQTSTTNTAAAKRIKTEPTTSCGNCGSGLHKRAACPESCRSCGKFHQGEPKTDGSGARCKDAQKQCSCSEFPHHTFDRCKEVCRHCSLVSGGGGVRAHRNPWACPHMCCQCGDGTHSGLACEHEYSDCSCRARHLGQDCPVKRCLVPWCPKLNCHIHCYDCGQVDTEDHQKKACDWRRVVDQGEIHLKCTDNPSHMYPIRDLALDEALKTATGVQCKACRDAQ</sequence>
<reference evidence="2" key="1">
    <citation type="journal article" date="2023" name="Mol. Phylogenet. Evol.">
        <title>Genome-scale phylogeny and comparative genomics of the fungal order Sordariales.</title>
        <authorList>
            <person name="Hensen N."/>
            <person name="Bonometti L."/>
            <person name="Westerberg I."/>
            <person name="Brannstrom I.O."/>
            <person name="Guillou S."/>
            <person name="Cros-Aarteil S."/>
            <person name="Calhoun S."/>
            <person name="Haridas S."/>
            <person name="Kuo A."/>
            <person name="Mondo S."/>
            <person name="Pangilinan J."/>
            <person name="Riley R."/>
            <person name="LaButti K."/>
            <person name="Andreopoulos B."/>
            <person name="Lipzen A."/>
            <person name="Chen C."/>
            <person name="Yan M."/>
            <person name="Daum C."/>
            <person name="Ng V."/>
            <person name="Clum A."/>
            <person name="Steindorff A."/>
            <person name="Ohm R.A."/>
            <person name="Martin F."/>
            <person name="Silar P."/>
            <person name="Natvig D.O."/>
            <person name="Lalanne C."/>
            <person name="Gautier V."/>
            <person name="Ament-Velasquez S.L."/>
            <person name="Kruys A."/>
            <person name="Hutchinson M.I."/>
            <person name="Powell A.J."/>
            <person name="Barry K."/>
            <person name="Miller A.N."/>
            <person name="Grigoriev I.V."/>
            <person name="Debuchy R."/>
            <person name="Gladieux P."/>
            <person name="Hiltunen Thoren M."/>
            <person name="Johannesson H."/>
        </authorList>
    </citation>
    <scope>NUCLEOTIDE SEQUENCE</scope>
    <source>
        <strain evidence="2">CBS 314.62</strain>
    </source>
</reference>
<protein>
    <submittedName>
        <fullName evidence="2">Uncharacterized protein</fullName>
    </submittedName>
</protein>
<feature type="compositionally biased region" description="Low complexity" evidence="1">
    <location>
        <begin position="111"/>
        <end position="122"/>
    </location>
</feature>
<reference evidence="2" key="2">
    <citation type="submission" date="2023-06" db="EMBL/GenBank/DDBJ databases">
        <authorList>
            <consortium name="Lawrence Berkeley National Laboratory"/>
            <person name="Haridas S."/>
            <person name="Hensen N."/>
            <person name="Bonometti L."/>
            <person name="Westerberg I."/>
            <person name="Brannstrom I.O."/>
            <person name="Guillou S."/>
            <person name="Cros-Aarteil S."/>
            <person name="Calhoun S."/>
            <person name="Kuo A."/>
            <person name="Mondo S."/>
            <person name="Pangilinan J."/>
            <person name="Riley R."/>
            <person name="Labutti K."/>
            <person name="Andreopoulos B."/>
            <person name="Lipzen A."/>
            <person name="Chen C."/>
            <person name="Yanf M."/>
            <person name="Daum C."/>
            <person name="Ng V."/>
            <person name="Clum A."/>
            <person name="Steindorff A."/>
            <person name="Ohm R."/>
            <person name="Martin F."/>
            <person name="Silar P."/>
            <person name="Natvig D."/>
            <person name="Lalanne C."/>
            <person name="Gautier V."/>
            <person name="Ament-Velasquez S.L."/>
            <person name="Kruys A."/>
            <person name="Hutchinson M.I."/>
            <person name="Powell A.J."/>
            <person name="Barry K."/>
            <person name="Miller A.N."/>
            <person name="Grigoriev I.V."/>
            <person name="Debuchy R."/>
            <person name="Gladieux P."/>
            <person name="Thoren M.H."/>
            <person name="Johannesson H."/>
        </authorList>
    </citation>
    <scope>NUCLEOTIDE SEQUENCE</scope>
    <source>
        <strain evidence="2">CBS 314.62</strain>
    </source>
</reference>
<feature type="compositionally biased region" description="Polar residues" evidence="1">
    <location>
        <begin position="127"/>
        <end position="149"/>
    </location>
</feature>